<gene>
    <name evidence="1" type="ORF">B9Q03_05560</name>
</gene>
<organism evidence="1 2">
    <name type="scientific">Candidatus Marsarchaeota G2 archaeon OSP_D</name>
    <dbReference type="NCBI Taxonomy" id="1978157"/>
    <lineage>
        <taxon>Archaea</taxon>
        <taxon>Candidatus Marsarchaeota</taxon>
        <taxon>Candidatus Marsarchaeota group 2</taxon>
    </lineage>
</organism>
<proteinExistence type="predicted"/>
<protein>
    <submittedName>
        <fullName evidence="1">Uncharacterized protein</fullName>
    </submittedName>
</protein>
<comment type="caution">
    <text evidence="1">The sequence shown here is derived from an EMBL/GenBank/DDBJ whole genome shotgun (WGS) entry which is preliminary data.</text>
</comment>
<reference evidence="1 2" key="1">
    <citation type="submission" date="2017-04" db="EMBL/GenBank/DDBJ databases">
        <title>Novel microbial lineages endemic to geothermal iron-oxide mats fill important gaps in the evolutionary history of Archaea.</title>
        <authorList>
            <person name="Jay Z.J."/>
            <person name="Beam J.P."/>
            <person name="Dlakic M."/>
            <person name="Rusch D.B."/>
            <person name="Kozubal M.A."/>
            <person name="Inskeep W.P."/>
        </authorList>
    </citation>
    <scope>NUCLEOTIDE SEQUENCE [LARGE SCALE GENOMIC DNA]</scope>
    <source>
        <strain evidence="1">OSP_D</strain>
    </source>
</reference>
<dbReference type="EMBL" id="NEXE01000041">
    <property type="protein sequence ID" value="PSN90936.1"/>
    <property type="molecule type" value="Genomic_DNA"/>
</dbReference>
<name>A0A2R6AX42_9ARCH</name>
<sequence>MSTENPDIKGKVEESRDNFKKLELLIPGLRGYRQREDVRVADELLRNQMADRLDRARASLESLRRKVVGAGDYSSLGQVGSAISQLQALSGEVRHAQQGYSGFVAPIKIDQSKLEELYSYDYFFVSAVVNLEAAAGKLDSTYDPASSSTLLGGLSELAKMISDARAKWSTRLEAVEGILVQGS</sequence>
<evidence type="ECO:0000313" key="2">
    <source>
        <dbReference type="Proteomes" id="UP000240322"/>
    </source>
</evidence>
<accession>A0A2R6AX42</accession>
<dbReference type="AlphaFoldDB" id="A0A2R6AX42"/>
<dbReference type="Proteomes" id="UP000240322">
    <property type="component" value="Unassembled WGS sequence"/>
</dbReference>
<evidence type="ECO:0000313" key="1">
    <source>
        <dbReference type="EMBL" id="PSN90936.1"/>
    </source>
</evidence>